<organism evidence="2 3">
    <name type="scientific">Thalassiosira oceanica</name>
    <name type="common">Marine diatom</name>
    <dbReference type="NCBI Taxonomy" id="159749"/>
    <lineage>
        <taxon>Eukaryota</taxon>
        <taxon>Sar</taxon>
        <taxon>Stramenopiles</taxon>
        <taxon>Ochrophyta</taxon>
        <taxon>Bacillariophyta</taxon>
        <taxon>Coscinodiscophyceae</taxon>
        <taxon>Thalassiosirophycidae</taxon>
        <taxon>Thalassiosirales</taxon>
        <taxon>Thalassiosiraceae</taxon>
        <taxon>Thalassiosira</taxon>
    </lineage>
</organism>
<evidence type="ECO:0000256" key="1">
    <source>
        <dbReference type="SAM" id="MobiDB-lite"/>
    </source>
</evidence>
<proteinExistence type="predicted"/>
<gene>
    <name evidence="2" type="ORF">THAOC_17575</name>
</gene>
<dbReference type="AlphaFoldDB" id="K0S6X7"/>
<keyword evidence="3" id="KW-1185">Reference proteome</keyword>
<comment type="caution">
    <text evidence="2">The sequence shown here is derived from an EMBL/GenBank/DDBJ whole genome shotgun (WGS) entry which is preliminary data.</text>
</comment>
<dbReference type="Proteomes" id="UP000266841">
    <property type="component" value="Unassembled WGS sequence"/>
</dbReference>
<evidence type="ECO:0000313" key="2">
    <source>
        <dbReference type="EMBL" id="EJK61858.1"/>
    </source>
</evidence>
<dbReference type="EMBL" id="AGNL01019394">
    <property type="protein sequence ID" value="EJK61858.1"/>
    <property type="molecule type" value="Genomic_DNA"/>
</dbReference>
<name>K0S6X7_THAOC</name>
<sequence length="156" mass="17270">MWPPSFEVRDGERAVPPVTSRRTLLGAGDTPPRPGNLLACRDFLGEFETSERAGRAEGEDAPPATVLSVVSAGRRSIDDDMLIMVEYLKGRGRKSKRPSNIIDEWNLRSLRIYLRVNSDGNPLAGLRGAAGWRCLMRICAYNYTVANITPKLTPQL</sequence>
<feature type="region of interest" description="Disordered" evidence="1">
    <location>
        <begin position="1"/>
        <end position="32"/>
    </location>
</feature>
<protein>
    <submittedName>
        <fullName evidence="2">Uncharacterized protein</fullName>
    </submittedName>
</protein>
<accession>K0S6X7</accession>
<reference evidence="2 3" key="1">
    <citation type="journal article" date="2012" name="Genome Biol.">
        <title>Genome and low-iron response of an oceanic diatom adapted to chronic iron limitation.</title>
        <authorList>
            <person name="Lommer M."/>
            <person name="Specht M."/>
            <person name="Roy A.S."/>
            <person name="Kraemer L."/>
            <person name="Andreson R."/>
            <person name="Gutowska M.A."/>
            <person name="Wolf J."/>
            <person name="Bergner S.V."/>
            <person name="Schilhabel M.B."/>
            <person name="Klostermeier U.C."/>
            <person name="Beiko R.G."/>
            <person name="Rosenstiel P."/>
            <person name="Hippler M."/>
            <person name="Laroche J."/>
        </authorList>
    </citation>
    <scope>NUCLEOTIDE SEQUENCE [LARGE SCALE GENOMIC DNA]</scope>
    <source>
        <strain evidence="2 3">CCMP1005</strain>
    </source>
</reference>
<evidence type="ECO:0000313" key="3">
    <source>
        <dbReference type="Proteomes" id="UP000266841"/>
    </source>
</evidence>